<sequence>MVWCSQMILVIFGAVPLLGRTVRVSMSRKTIVRQRSFGQFLLISLLVGSVFFSGIAYAADSGTTPSKKASSATSEKQKIRQEMAPVNPTPLGLEPMGAGPEKSPTNSQLQSEGTMDRVLHHLLGGPAAAGAYTPPPSQGTTTAGGVPGGNWPGNWWIEGQGGGFNPNTSH</sequence>
<reference evidence="4" key="2">
    <citation type="submission" date="2012-03" db="EMBL/GenBank/DDBJ databases">
        <title>The complete genome sequence of the pioneer microbe on fresh volcanic deposit, Leptospirillum ferrooxidans strain C2-3.</title>
        <authorList>
            <person name="Fujimura R."/>
            <person name="Sato Y."/>
            <person name="Nishizawa T."/>
            <person name="Nanba K."/>
            <person name="Oshima K."/>
            <person name="Hattori M."/>
            <person name="Kamijo T."/>
            <person name="Ohta H."/>
        </authorList>
    </citation>
    <scope>NUCLEOTIDE SEQUENCE [LARGE SCALE GENOMIC DNA]</scope>
    <source>
        <strain evidence="4">C2-3</strain>
    </source>
</reference>
<keyword evidence="2" id="KW-0472">Membrane</keyword>
<gene>
    <name evidence="3" type="ordered locus">LFE_0738</name>
</gene>
<dbReference type="STRING" id="1162668.LFE_0738"/>
<evidence type="ECO:0000313" key="3">
    <source>
        <dbReference type="EMBL" id="BAM06453.1"/>
    </source>
</evidence>
<protein>
    <submittedName>
        <fullName evidence="3">Uncharacterized protein</fullName>
    </submittedName>
</protein>
<feature type="compositionally biased region" description="Low complexity" evidence="1">
    <location>
        <begin position="61"/>
        <end position="74"/>
    </location>
</feature>
<dbReference type="PATRIC" id="fig|1162668.3.peg.869"/>
<evidence type="ECO:0000256" key="1">
    <source>
        <dbReference type="SAM" id="MobiDB-lite"/>
    </source>
</evidence>
<dbReference type="AlphaFoldDB" id="I0IMF4"/>
<accession>I0IMF4</accession>
<feature type="region of interest" description="Disordered" evidence="1">
    <location>
        <begin position="134"/>
        <end position="170"/>
    </location>
</feature>
<feature type="transmembrane region" description="Helical" evidence="2">
    <location>
        <begin position="37"/>
        <end position="59"/>
    </location>
</feature>
<keyword evidence="2" id="KW-1133">Transmembrane helix</keyword>
<evidence type="ECO:0000313" key="4">
    <source>
        <dbReference type="Proteomes" id="UP000007382"/>
    </source>
</evidence>
<keyword evidence="4" id="KW-1185">Reference proteome</keyword>
<dbReference type="Proteomes" id="UP000007382">
    <property type="component" value="Chromosome"/>
</dbReference>
<proteinExistence type="predicted"/>
<evidence type="ECO:0000256" key="2">
    <source>
        <dbReference type="SAM" id="Phobius"/>
    </source>
</evidence>
<dbReference type="EMBL" id="AP012342">
    <property type="protein sequence ID" value="BAM06453.1"/>
    <property type="molecule type" value="Genomic_DNA"/>
</dbReference>
<feature type="region of interest" description="Disordered" evidence="1">
    <location>
        <begin position="61"/>
        <end position="109"/>
    </location>
</feature>
<keyword evidence="2" id="KW-0812">Transmembrane</keyword>
<dbReference type="KEGG" id="lfc:LFE_0738"/>
<dbReference type="HOGENOM" id="CLU_1568799_0_0_0"/>
<name>I0IMF4_LEPFC</name>
<reference evidence="3 4" key="1">
    <citation type="journal article" date="2012" name="J. Bacteriol.">
        <title>Complete Genome Sequence of Leptospirillum ferrooxidans Strain C2-3, Isolated from a Fresh Volcanic Ash Deposit on the Island of Miyake, Japan.</title>
        <authorList>
            <person name="Fujimura R."/>
            <person name="Sato Y."/>
            <person name="Nishizawa T."/>
            <person name="Oshima K."/>
            <person name="Kim S.-W."/>
            <person name="Hattori M."/>
            <person name="Kamijo T."/>
            <person name="Ohta H."/>
        </authorList>
    </citation>
    <scope>NUCLEOTIDE SEQUENCE [LARGE SCALE GENOMIC DNA]</scope>
    <source>
        <strain evidence="3 4">C2-3</strain>
    </source>
</reference>
<organism evidence="3 4">
    <name type="scientific">Leptospirillum ferrooxidans (strain C2-3)</name>
    <dbReference type="NCBI Taxonomy" id="1162668"/>
    <lineage>
        <taxon>Bacteria</taxon>
        <taxon>Pseudomonadati</taxon>
        <taxon>Nitrospirota</taxon>
        <taxon>Nitrospiria</taxon>
        <taxon>Nitrospirales</taxon>
        <taxon>Nitrospiraceae</taxon>
        <taxon>Leptospirillum</taxon>
    </lineage>
</organism>